<dbReference type="Proteomes" id="UP000807159">
    <property type="component" value="Chromosome 14"/>
</dbReference>
<dbReference type="EMBL" id="JACEGQ020000014">
    <property type="protein sequence ID" value="KAH8487819.1"/>
    <property type="molecule type" value="Genomic_DNA"/>
</dbReference>
<organism evidence="2 3">
    <name type="scientific">Populus deltoides</name>
    <name type="common">Eastern poplar</name>
    <name type="synonym">Eastern cottonwood</name>
    <dbReference type="NCBI Taxonomy" id="3696"/>
    <lineage>
        <taxon>Eukaryota</taxon>
        <taxon>Viridiplantae</taxon>
        <taxon>Streptophyta</taxon>
        <taxon>Embryophyta</taxon>
        <taxon>Tracheophyta</taxon>
        <taxon>Spermatophyta</taxon>
        <taxon>Magnoliopsida</taxon>
        <taxon>eudicotyledons</taxon>
        <taxon>Gunneridae</taxon>
        <taxon>Pentapetalae</taxon>
        <taxon>rosids</taxon>
        <taxon>fabids</taxon>
        <taxon>Malpighiales</taxon>
        <taxon>Salicaceae</taxon>
        <taxon>Saliceae</taxon>
        <taxon>Populus</taxon>
    </lineage>
</organism>
<name>A0A8T2X2R9_POPDE</name>
<feature type="compositionally biased region" description="Polar residues" evidence="1">
    <location>
        <begin position="35"/>
        <end position="55"/>
    </location>
</feature>
<feature type="region of interest" description="Disordered" evidence="1">
    <location>
        <begin position="32"/>
        <end position="109"/>
    </location>
</feature>
<evidence type="ECO:0000313" key="3">
    <source>
        <dbReference type="Proteomes" id="UP000807159"/>
    </source>
</evidence>
<proteinExistence type="predicted"/>
<evidence type="ECO:0000313" key="2">
    <source>
        <dbReference type="EMBL" id="KAH8487819.1"/>
    </source>
</evidence>
<reference evidence="2" key="1">
    <citation type="journal article" date="2021" name="J. Hered.">
        <title>Genome Assembly of Salicaceae Populus deltoides (Eastern Cottonwood) I-69 Based on Nanopore Sequencing and Hi-C Technologies.</title>
        <authorList>
            <person name="Bai S."/>
            <person name="Wu H."/>
            <person name="Zhang J."/>
            <person name="Pan Z."/>
            <person name="Zhao W."/>
            <person name="Li Z."/>
            <person name="Tong C."/>
        </authorList>
    </citation>
    <scope>NUCLEOTIDE SEQUENCE</scope>
    <source>
        <tissue evidence="2">Leaf</tissue>
    </source>
</reference>
<comment type="caution">
    <text evidence="2">The sequence shown here is derived from an EMBL/GenBank/DDBJ whole genome shotgun (WGS) entry which is preliminary data.</text>
</comment>
<feature type="region of interest" description="Disordered" evidence="1">
    <location>
        <begin position="186"/>
        <end position="211"/>
    </location>
</feature>
<gene>
    <name evidence="2" type="ORF">H0E87_023767</name>
</gene>
<accession>A0A8T2X2R9</accession>
<keyword evidence="3" id="KW-1185">Reference proteome</keyword>
<dbReference type="AlphaFoldDB" id="A0A8T2X2R9"/>
<feature type="compositionally biased region" description="Acidic residues" evidence="1">
    <location>
        <begin position="58"/>
        <end position="87"/>
    </location>
</feature>
<protein>
    <submittedName>
        <fullName evidence="2">Uncharacterized protein</fullName>
    </submittedName>
</protein>
<sequence length="211" mass="23050">MQEFDKERPLATVHVNAMHGFYFREKPNYLATPSADKQVNNDTSSSHQDKGNASPTTDTDEMSSEDSDFSAETDTDSSDETDTDESASDSSAESQLKPSDLGDVKLINPPLSINNHVRTSRLELPVCTTSKQMSLPSSSETSSSFRVPTTDLLKMTPSRARPPESLSAAQSVGCDDIGFTLVTRRKKKKDITEMKTRAATHRVAPSFLPSS</sequence>
<evidence type="ECO:0000256" key="1">
    <source>
        <dbReference type="SAM" id="MobiDB-lite"/>
    </source>
</evidence>